<proteinExistence type="predicted"/>
<sequence>MIIVLTAEHDIDNELQTINSILDAGLELLHIRKYNFSDDDMCQFIYGIDPQYRNRLVMHSHHHLAEKLNLNRLHFNEYDRKSKKQNQYSHTVIRSTSVHSMIDFNQLDNQWSYALFSPMFSSISKPGHGKEHTIKDQLKLRNNQQVQLIGLAGIHSENLGLAYDAGVDGVALLGTIWKSAQPVKSFKNCLIKDHAYCL</sequence>
<evidence type="ECO:0000256" key="1">
    <source>
        <dbReference type="ARBA" id="ARBA00004948"/>
    </source>
</evidence>
<comment type="caution">
    <text evidence="4">The sequence shown here is derived from an EMBL/GenBank/DDBJ whole genome shotgun (WGS) entry which is preliminary data.</text>
</comment>
<accession>A0ABV0BMK8</accession>
<keyword evidence="5" id="KW-1185">Reference proteome</keyword>
<evidence type="ECO:0000259" key="3">
    <source>
        <dbReference type="Pfam" id="PF02581"/>
    </source>
</evidence>
<protein>
    <submittedName>
        <fullName evidence="4">Thiamine phosphate synthase</fullName>
    </submittedName>
</protein>
<evidence type="ECO:0000313" key="4">
    <source>
        <dbReference type="EMBL" id="MEN5375812.1"/>
    </source>
</evidence>
<dbReference type="Gene3D" id="3.20.20.70">
    <property type="entry name" value="Aldolase class I"/>
    <property type="match status" value="1"/>
</dbReference>
<feature type="domain" description="Thiamine phosphate synthase/TenI" evidence="3">
    <location>
        <begin position="4"/>
        <end position="175"/>
    </location>
</feature>
<dbReference type="PANTHER" id="PTHR20857">
    <property type="entry name" value="THIAMINE-PHOSPHATE PYROPHOSPHORYLASE"/>
    <property type="match status" value="1"/>
</dbReference>
<dbReference type="Pfam" id="PF02581">
    <property type="entry name" value="TMP-TENI"/>
    <property type="match status" value="1"/>
</dbReference>
<gene>
    <name evidence="4" type="ORF">ABE541_00915</name>
</gene>
<dbReference type="CDD" id="cd00564">
    <property type="entry name" value="TMP_TenI"/>
    <property type="match status" value="1"/>
</dbReference>
<name>A0ABV0BMK8_9SPHI</name>
<dbReference type="PANTHER" id="PTHR20857:SF15">
    <property type="entry name" value="THIAMINE-PHOSPHATE SYNTHASE"/>
    <property type="match status" value="1"/>
</dbReference>
<evidence type="ECO:0000256" key="2">
    <source>
        <dbReference type="ARBA" id="ARBA00022977"/>
    </source>
</evidence>
<dbReference type="Proteomes" id="UP001409291">
    <property type="component" value="Unassembled WGS sequence"/>
</dbReference>
<dbReference type="InterPro" id="IPR036206">
    <property type="entry name" value="ThiamineP_synth_sf"/>
</dbReference>
<reference evidence="4 5" key="1">
    <citation type="submission" date="2024-04" db="EMBL/GenBank/DDBJ databases">
        <title>WGS of bacteria from Torrens River.</title>
        <authorList>
            <person name="Wyrsch E.R."/>
            <person name="Drigo B."/>
        </authorList>
    </citation>
    <scope>NUCLEOTIDE SEQUENCE [LARGE SCALE GENOMIC DNA]</scope>
    <source>
        <strain evidence="4 5">TWI391</strain>
    </source>
</reference>
<dbReference type="EMBL" id="JBDJNQ010000001">
    <property type="protein sequence ID" value="MEN5375812.1"/>
    <property type="molecule type" value="Genomic_DNA"/>
</dbReference>
<dbReference type="SUPFAM" id="SSF51391">
    <property type="entry name" value="Thiamin phosphate synthase"/>
    <property type="match status" value="1"/>
</dbReference>
<organism evidence="4 5">
    <name type="scientific">Sphingobacterium kitahiroshimense</name>
    <dbReference type="NCBI Taxonomy" id="470446"/>
    <lineage>
        <taxon>Bacteria</taxon>
        <taxon>Pseudomonadati</taxon>
        <taxon>Bacteroidota</taxon>
        <taxon>Sphingobacteriia</taxon>
        <taxon>Sphingobacteriales</taxon>
        <taxon>Sphingobacteriaceae</taxon>
        <taxon>Sphingobacterium</taxon>
    </lineage>
</organism>
<keyword evidence="2" id="KW-0784">Thiamine biosynthesis</keyword>
<dbReference type="RefSeq" id="WP_346580339.1">
    <property type="nucleotide sequence ID" value="NZ_JBDJNQ010000001.1"/>
</dbReference>
<comment type="pathway">
    <text evidence="1">Cofactor biosynthesis; thiamine diphosphate biosynthesis.</text>
</comment>
<evidence type="ECO:0000313" key="5">
    <source>
        <dbReference type="Proteomes" id="UP001409291"/>
    </source>
</evidence>
<dbReference type="InterPro" id="IPR013785">
    <property type="entry name" value="Aldolase_TIM"/>
</dbReference>
<dbReference type="InterPro" id="IPR022998">
    <property type="entry name" value="ThiamineP_synth_TenI"/>
</dbReference>